<organism evidence="1 2">
    <name type="scientific">Cochliobolus carbonum (strain 26-R-13)</name>
    <name type="common">Maize leaf spot fungus</name>
    <name type="synonym">Bipolaris zeicola</name>
    <dbReference type="NCBI Taxonomy" id="930089"/>
    <lineage>
        <taxon>Eukaryota</taxon>
        <taxon>Fungi</taxon>
        <taxon>Dikarya</taxon>
        <taxon>Ascomycota</taxon>
        <taxon>Pezizomycotina</taxon>
        <taxon>Dothideomycetes</taxon>
        <taxon>Pleosporomycetidae</taxon>
        <taxon>Pleosporales</taxon>
        <taxon>Pleosporineae</taxon>
        <taxon>Pleosporaceae</taxon>
        <taxon>Bipolaris</taxon>
    </lineage>
</organism>
<dbReference type="OrthoDB" id="3740062at2759"/>
<name>W6YDY6_COCC2</name>
<dbReference type="GeneID" id="19145919"/>
<dbReference type="HOGENOM" id="CLU_1219598_0_0_1"/>
<evidence type="ECO:0008006" key="3">
    <source>
        <dbReference type="Google" id="ProtNLM"/>
    </source>
</evidence>
<evidence type="ECO:0000313" key="2">
    <source>
        <dbReference type="Proteomes" id="UP000053841"/>
    </source>
</evidence>
<protein>
    <recommendedName>
        <fullName evidence="3">BTB domain-containing protein</fullName>
    </recommendedName>
</protein>
<reference evidence="1 2" key="1">
    <citation type="journal article" date="2013" name="PLoS Genet.">
        <title>Comparative genome structure, secondary metabolite, and effector coding capacity across Cochliobolus pathogens.</title>
        <authorList>
            <person name="Condon B.J."/>
            <person name="Leng Y."/>
            <person name="Wu D."/>
            <person name="Bushley K.E."/>
            <person name="Ohm R.A."/>
            <person name="Otillar R."/>
            <person name="Martin J."/>
            <person name="Schackwitz W."/>
            <person name="Grimwood J."/>
            <person name="MohdZainudin N."/>
            <person name="Xue C."/>
            <person name="Wang R."/>
            <person name="Manning V.A."/>
            <person name="Dhillon B."/>
            <person name="Tu Z.J."/>
            <person name="Steffenson B.J."/>
            <person name="Salamov A."/>
            <person name="Sun H."/>
            <person name="Lowry S."/>
            <person name="LaButti K."/>
            <person name="Han J."/>
            <person name="Copeland A."/>
            <person name="Lindquist E."/>
            <person name="Barry K."/>
            <person name="Schmutz J."/>
            <person name="Baker S.E."/>
            <person name="Ciuffetti L.M."/>
            <person name="Grigoriev I.V."/>
            <person name="Zhong S."/>
            <person name="Turgeon B.G."/>
        </authorList>
    </citation>
    <scope>NUCLEOTIDE SEQUENCE [LARGE SCALE GENOMIC DNA]</scope>
    <source>
        <strain evidence="1 2">26-R-13</strain>
    </source>
</reference>
<accession>W6YDY6</accession>
<evidence type="ECO:0000313" key="1">
    <source>
        <dbReference type="EMBL" id="EUC33724.1"/>
    </source>
</evidence>
<dbReference type="Proteomes" id="UP000053841">
    <property type="component" value="Unassembled WGS sequence"/>
</dbReference>
<proteinExistence type="predicted"/>
<dbReference type="KEGG" id="bze:COCCADRAFT_25995"/>
<keyword evidence="2" id="KW-1185">Reference proteome</keyword>
<gene>
    <name evidence="1" type="ORF">COCCADRAFT_25995</name>
</gene>
<sequence>MFTNITKALGIDAFKTYTQIQGTIDNMDQMSDGHDIRSYSSSAREGLLSAGTVNVFDKNDKRFIATVPKLALVVVSSAFRKCLTANPDAESINISEESVDDDAVAKLMKWVNDIISVSDAHLEVELTHASKDNEAIAAIHIRHAAQYLGMEQYIEHLVTQYKCHMHARIPTLKEAEIMERFSKLHQDDMLEALAARLEYLRRTGRSNAGKYEYEKLLRENRKIAKVVKENERIAYSKYCFSCRWNEKNSLCSHQE</sequence>
<dbReference type="EMBL" id="KI964604">
    <property type="protein sequence ID" value="EUC33724.1"/>
    <property type="molecule type" value="Genomic_DNA"/>
</dbReference>
<dbReference type="RefSeq" id="XP_007711948.1">
    <property type="nucleotide sequence ID" value="XM_007713758.1"/>
</dbReference>
<dbReference type="AlphaFoldDB" id="W6YDY6"/>